<evidence type="ECO:0000313" key="18">
    <source>
        <dbReference type="Proteomes" id="UP001367508"/>
    </source>
</evidence>
<comment type="catalytic activity">
    <reaction evidence="1">
        <text>S-ubiquitinyl-[E2 ubiquitin-conjugating enzyme]-L-cysteine + [acceptor protein]-L-lysine = [E2 ubiquitin-conjugating enzyme]-L-cysteine + N(6)-ubiquitinyl-[acceptor protein]-L-lysine.</text>
        <dbReference type="EC" id="2.3.2.27"/>
    </reaction>
</comment>
<feature type="domain" description="RING-type" evidence="16">
    <location>
        <begin position="90"/>
        <end position="132"/>
    </location>
</feature>
<evidence type="ECO:0000256" key="13">
    <source>
        <dbReference type="ARBA" id="ARBA00024209"/>
    </source>
</evidence>
<keyword evidence="11 15" id="KW-1133">Transmembrane helix</keyword>
<keyword evidence="5" id="KW-0808">Transferase</keyword>
<evidence type="ECO:0000256" key="7">
    <source>
        <dbReference type="ARBA" id="ARBA00022723"/>
    </source>
</evidence>
<comment type="caution">
    <text evidence="17">The sequence shown here is derived from an EMBL/GenBank/DDBJ whole genome shotgun (WGS) entry which is preliminary data.</text>
</comment>
<dbReference type="EMBL" id="JAYMYQ010000004">
    <property type="protein sequence ID" value="KAK7337468.1"/>
    <property type="molecule type" value="Genomic_DNA"/>
</dbReference>
<keyword evidence="6 15" id="KW-0812">Transmembrane</keyword>
<dbReference type="EC" id="2.3.2.27" evidence="4"/>
<dbReference type="CDD" id="cd16461">
    <property type="entry name" value="RING-H2_EL5-like"/>
    <property type="match status" value="1"/>
</dbReference>
<feature type="transmembrane region" description="Helical" evidence="15">
    <location>
        <begin position="20"/>
        <end position="41"/>
    </location>
</feature>
<evidence type="ECO:0000256" key="15">
    <source>
        <dbReference type="SAM" id="Phobius"/>
    </source>
</evidence>
<gene>
    <name evidence="17" type="ORF">VNO77_18044</name>
</gene>
<comment type="pathway">
    <text evidence="3">Protein modification; protein ubiquitination.</text>
</comment>
<keyword evidence="8 14" id="KW-0863">Zinc-finger</keyword>
<reference evidence="17 18" key="1">
    <citation type="submission" date="2024-01" db="EMBL/GenBank/DDBJ databases">
        <title>The genomes of 5 underutilized Papilionoideae crops provide insights into root nodulation and disease resistanc.</title>
        <authorList>
            <person name="Jiang F."/>
        </authorList>
    </citation>
    <scope>NUCLEOTIDE SEQUENCE [LARGE SCALE GENOMIC DNA]</scope>
    <source>
        <strain evidence="17">LVBAO_FW01</strain>
        <tissue evidence="17">Leaves</tissue>
    </source>
</reference>
<dbReference type="GO" id="GO:0008270">
    <property type="term" value="F:zinc ion binding"/>
    <property type="evidence" value="ECO:0007669"/>
    <property type="project" value="UniProtKB-KW"/>
</dbReference>
<evidence type="ECO:0000256" key="9">
    <source>
        <dbReference type="ARBA" id="ARBA00022786"/>
    </source>
</evidence>
<evidence type="ECO:0000259" key="16">
    <source>
        <dbReference type="PROSITE" id="PS50089"/>
    </source>
</evidence>
<comment type="similarity">
    <text evidence="13">Belongs to the RING-type zinc finger family. ATL subfamily.</text>
</comment>
<dbReference type="PANTHER" id="PTHR46913:SF1">
    <property type="entry name" value="RING-H2 FINGER PROTEIN ATL16"/>
    <property type="match status" value="1"/>
</dbReference>
<dbReference type="GO" id="GO:0061630">
    <property type="term" value="F:ubiquitin protein ligase activity"/>
    <property type="evidence" value="ECO:0007669"/>
    <property type="project" value="UniProtKB-EC"/>
</dbReference>
<comment type="subcellular location">
    <subcellularLocation>
        <location evidence="2">Membrane</location>
        <topology evidence="2">Single-pass membrane protein</topology>
    </subcellularLocation>
</comment>
<dbReference type="PROSITE" id="PS50089">
    <property type="entry name" value="ZF_RING_2"/>
    <property type="match status" value="1"/>
</dbReference>
<dbReference type="SUPFAM" id="SSF57850">
    <property type="entry name" value="RING/U-box"/>
    <property type="match status" value="1"/>
</dbReference>
<proteinExistence type="inferred from homology"/>
<dbReference type="Gene3D" id="3.30.40.10">
    <property type="entry name" value="Zinc/RING finger domain, C3HC4 (zinc finger)"/>
    <property type="match status" value="1"/>
</dbReference>
<dbReference type="Pfam" id="PF13639">
    <property type="entry name" value="zf-RING_2"/>
    <property type="match status" value="1"/>
</dbReference>
<evidence type="ECO:0000256" key="11">
    <source>
        <dbReference type="ARBA" id="ARBA00022989"/>
    </source>
</evidence>
<evidence type="ECO:0000256" key="6">
    <source>
        <dbReference type="ARBA" id="ARBA00022692"/>
    </source>
</evidence>
<keyword evidence="18" id="KW-1185">Reference proteome</keyword>
<evidence type="ECO:0000256" key="3">
    <source>
        <dbReference type="ARBA" id="ARBA00004906"/>
    </source>
</evidence>
<dbReference type="SMART" id="SM00184">
    <property type="entry name" value="RING"/>
    <property type="match status" value="1"/>
</dbReference>
<dbReference type="GO" id="GO:0016020">
    <property type="term" value="C:membrane"/>
    <property type="evidence" value="ECO:0007669"/>
    <property type="project" value="UniProtKB-SubCell"/>
</dbReference>
<dbReference type="GO" id="GO:0016567">
    <property type="term" value="P:protein ubiquitination"/>
    <property type="evidence" value="ECO:0007669"/>
    <property type="project" value="InterPro"/>
</dbReference>
<evidence type="ECO:0000256" key="1">
    <source>
        <dbReference type="ARBA" id="ARBA00000900"/>
    </source>
</evidence>
<keyword evidence="10" id="KW-0862">Zinc</keyword>
<dbReference type="AlphaFoldDB" id="A0AAN9LNP3"/>
<dbReference type="InterPro" id="IPR044600">
    <property type="entry name" value="ATL1/ATL16-like"/>
</dbReference>
<evidence type="ECO:0000256" key="4">
    <source>
        <dbReference type="ARBA" id="ARBA00012483"/>
    </source>
</evidence>
<dbReference type="InterPro" id="IPR013083">
    <property type="entry name" value="Znf_RING/FYVE/PHD"/>
</dbReference>
<evidence type="ECO:0000256" key="12">
    <source>
        <dbReference type="ARBA" id="ARBA00023136"/>
    </source>
</evidence>
<dbReference type="FunFam" id="3.30.40.10:FF:000187">
    <property type="entry name" value="E3 ubiquitin-protein ligase ATL6"/>
    <property type="match status" value="1"/>
</dbReference>
<keyword evidence="12 15" id="KW-0472">Membrane</keyword>
<evidence type="ECO:0000256" key="5">
    <source>
        <dbReference type="ARBA" id="ARBA00022679"/>
    </source>
</evidence>
<evidence type="ECO:0000256" key="8">
    <source>
        <dbReference type="ARBA" id="ARBA00022771"/>
    </source>
</evidence>
<sequence>MTMDPDVESKYAHNGKVMVGTAILLFILILFIVFFHTYLRFRRRRRLLSRSLPMNSSTTPFTEPSLDPSLLKSLPIFTFSAATHRVLHDCAVCLSEFADGDEGRLLPNCNHAFHSHCIDMWFASHSNCPLCRTPVQPATVSSDTEPGSVSVAEPGEGCSSSLPAPIGCPRKPLGIIVELPEVERGSDPVTGDQGFKWSLKRFCSV</sequence>
<accession>A0AAN9LNP3</accession>
<organism evidence="17 18">
    <name type="scientific">Canavalia gladiata</name>
    <name type="common">Sword bean</name>
    <name type="synonym">Dolichos gladiatus</name>
    <dbReference type="NCBI Taxonomy" id="3824"/>
    <lineage>
        <taxon>Eukaryota</taxon>
        <taxon>Viridiplantae</taxon>
        <taxon>Streptophyta</taxon>
        <taxon>Embryophyta</taxon>
        <taxon>Tracheophyta</taxon>
        <taxon>Spermatophyta</taxon>
        <taxon>Magnoliopsida</taxon>
        <taxon>eudicotyledons</taxon>
        <taxon>Gunneridae</taxon>
        <taxon>Pentapetalae</taxon>
        <taxon>rosids</taxon>
        <taxon>fabids</taxon>
        <taxon>Fabales</taxon>
        <taxon>Fabaceae</taxon>
        <taxon>Papilionoideae</taxon>
        <taxon>50 kb inversion clade</taxon>
        <taxon>NPAAA clade</taxon>
        <taxon>indigoferoid/millettioid clade</taxon>
        <taxon>Phaseoleae</taxon>
        <taxon>Canavalia</taxon>
    </lineage>
</organism>
<keyword evidence="9" id="KW-0833">Ubl conjugation pathway</keyword>
<protein>
    <recommendedName>
        <fullName evidence="4">RING-type E3 ubiquitin transferase</fullName>
        <ecNumber evidence="4">2.3.2.27</ecNumber>
    </recommendedName>
</protein>
<evidence type="ECO:0000256" key="2">
    <source>
        <dbReference type="ARBA" id="ARBA00004167"/>
    </source>
</evidence>
<name>A0AAN9LNP3_CANGL</name>
<evidence type="ECO:0000256" key="14">
    <source>
        <dbReference type="PROSITE-ProRule" id="PRU00175"/>
    </source>
</evidence>
<evidence type="ECO:0000256" key="10">
    <source>
        <dbReference type="ARBA" id="ARBA00022833"/>
    </source>
</evidence>
<evidence type="ECO:0000313" key="17">
    <source>
        <dbReference type="EMBL" id="KAK7337468.1"/>
    </source>
</evidence>
<dbReference type="InterPro" id="IPR001841">
    <property type="entry name" value="Znf_RING"/>
</dbReference>
<keyword evidence="7" id="KW-0479">Metal-binding</keyword>
<dbReference type="PANTHER" id="PTHR46913">
    <property type="entry name" value="RING-H2 FINGER PROTEIN ATL16"/>
    <property type="match status" value="1"/>
</dbReference>
<dbReference type="Proteomes" id="UP001367508">
    <property type="component" value="Unassembled WGS sequence"/>
</dbReference>